<dbReference type="PANTHER" id="PTHR44757">
    <property type="entry name" value="DIGUANYLATE CYCLASE DGCP"/>
    <property type="match status" value="1"/>
</dbReference>
<evidence type="ECO:0000256" key="1">
    <source>
        <dbReference type="SAM" id="MobiDB-lite"/>
    </source>
</evidence>
<evidence type="ECO:0000259" key="2">
    <source>
        <dbReference type="PROSITE" id="PS50887"/>
    </source>
</evidence>
<reference evidence="3 4" key="1">
    <citation type="submission" date="2021-09" db="EMBL/GenBank/DDBJ databases">
        <title>Isoptericola luteus sp. nov., a novel bacterium isolated from Harbin, the capital city of Heilongjiang province.</title>
        <authorList>
            <person name="Li J."/>
        </authorList>
    </citation>
    <scope>NUCLEOTIDE SEQUENCE [LARGE SCALE GENOMIC DNA]</scope>
    <source>
        <strain evidence="3 4">NEAU-Y5</strain>
    </source>
</reference>
<dbReference type="SMART" id="SM00267">
    <property type="entry name" value="GGDEF"/>
    <property type="match status" value="1"/>
</dbReference>
<dbReference type="Gene3D" id="3.30.70.270">
    <property type="match status" value="1"/>
</dbReference>
<dbReference type="InterPro" id="IPR043128">
    <property type="entry name" value="Rev_trsase/Diguanyl_cyclase"/>
</dbReference>
<dbReference type="Pfam" id="PF00990">
    <property type="entry name" value="GGDEF"/>
    <property type="match status" value="1"/>
</dbReference>
<evidence type="ECO:0000313" key="4">
    <source>
        <dbReference type="Proteomes" id="UP001319870"/>
    </source>
</evidence>
<protein>
    <submittedName>
        <fullName evidence="3">GGDEF domain-containing protein</fullName>
    </submittedName>
</protein>
<feature type="region of interest" description="Disordered" evidence="1">
    <location>
        <begin position="319"/>
        <end position="367"/>
    </location>
</feature>
<dbReference type="EMBL" id="JAIXCQ010000008">
    <property type="protein sequence ID" value="MCA5894093.1"/>
    <property type="molecule type" value="Genomic_DNA"/>
</dbReference>
<dbReference type="InterPro" id="IPR052155">
    <property type="entry name" value="Biofilm_reg_signaling"/>
</dbReference>
<accession>A0ABS7ZGD8</accession>
<feature type="domain" description="GGDEF" evidence="2">
    <location>
        <begin position="187"/>
        <end position="329"/>
    </location>
</feature>
<dbReference type="PANTHER" id="PTHR44757:SF2">
    <property type="entry name" value="BIOFILM ARCHITECTURE MAINTENANCE PROTEIN MBAA"/>
    <property type="match status" value="1"/>
</dbReference>
<dbReference type="InterPro" id="IPR000160">
    <property type="entry name" value="GGDEF_dom"/>
</dbReference>
<comment type="caution">
    <text evidence="3">The sequence shown here is derived from an EMBL/GenBank/DDBJ whole genome shotgun (WGS) entry which is preliminary data.</text>
</comment>
<keyword evidence="4" id="KW-1185">Reference proteome</keyword>
<proteinExistence type="predicted"/>
<dbReference type="CDD" id="cd01949">
    <property type="entry name" value="GGDEF"/>
    <property type="match status" value="1"/>
</dbReference>
<gene>
    <name evidence="3" type="ORF">LEP48_12145</name>
</gene>
<evidence type="ECO:0000313" key="3">
    <source>
        <dbReference type="EMBL" id="MCA5894093.1"/>
    </source>
</evidence>
<dbReference type="InterPro" id="IPR029787">
    <property type="entry name" value="Nucleotide_cyclase"/>
</dbReference>
<dbReference type="InterPro" id="IPR046342">
    <property type="entry name" value="CBS_dom_sf"/>
</dbReference>
<dbReference type="RefSeq" id="WP_225565863.1">
    <property type="nucleotide sequence ID" value="NZ_JAIXCQ010000008.1"/>
</dbReference>
<organism evidence="3 4">
    <name type="scientific">Isoptericola luteus</name>
    <dbReference type="NCBI Taxonomy" id="2879484"/>
    <lineage>
        <taxon>Bacteria</taxon>
        <taxon>Bacillati</taxon>
        <taxon>Actinomycetota</taxon>
        <taxon>Actinomycetes</taxon>
        <taxon>Micrococcales</taxon>
        <taxon>Promicromonosporaceae</taxon>
        <taxon>Isoptericola</taxon>
    </lineage>
</organism>
<sequence length="367" mass="38182">MHDEIASMARNIGPRGGARLAEVVAELANPVMVVSSALPVGELEVMFRHPDVGCVAVQDDADAARMGIITRAGLATVLTGRLGYGRAVLERRPTSTVAHWDPLVVAPTTPVSEVATRAMSRGGEHRYDDVLVAGPSWAAAGTSDVMRALVAALADRTTHDPLTRLPTRAATWHSLTHRCGMVRGGGTRVVLVLLDVRGMAGVNARLGHARGDVLLTELAARLVGALPRGCEAGRVDGDRFAVLATLPAMDDIRAAASAEAVRQHLLTHLAEPSGGFNGGSWPGLHSAAAWSVPGAADAEELIGIAEARLAMEARGAELGGAGGVGPGTKEPAGWRTEPPTALDETRHPRAPVVARNSLPARRSSARD</sequence>
<dbReference type="PROSITE" id="PS50887">
    <property type="entry name" value="GGDEF"/>
    <property type="match status" value="1"/>
</dbReference>
<name>A0ABS7ZGD8_9MICO</name>
<dbReference type="NCBIfam" id="TIGR00254">
    <property type="entry name" value="GGDEF"/>
    <property type="match status" value="1"/>
</dbReference>
<dbReference type="SUPFAM" id="SSF54631">
    <property type="entry name" value="CBS-domain pair"/>
    <property type="match status" value="1"/>
</dbReference>
<dbReference type="SUPFAM" id="SSF55073">
    <property type="entry name" value="Nucleotide cyclase"/>
    <property type="match status" value="1"/>
</dbReference>
<dbReference type="Proteomes" id="UP001319870">
    <property type="component" value="Unassembled WGS sequence"/>
</dbReference>